<keyword evidence="5" id="KW-1185">Reference proteome</keyword>
<comment type="caution">
    <text evidence="4">The sequence shown here is derived from an EMBL/GenBank/DDBJ whole genome shotgun (WGS) entry which is preliminary data.</text>
</comment>
<organism evidence="4 5">
    <name type="scientific">Gigaspora margarita</name>
    <dbReference type="NCBI Taxonomy" id="4874"/>
    <lineage>
        <taxon>Eukaryota</taxon>
        <taxon>Fungi</taxon>
        <taxon>Fungi incertae sedis</taxon>
        <taxon>Mucoromycota</taxon>
        <taxon>Glomeromycotina</taxon>
        <taxon>Glomeromycetes</taxon>
        <taxon>Diversisporales</taxon>
        <taxon>Gigasporaceae</taxon>
        <taxon>Gigaspora</taxon>
    </lineage>
</organism>
<gene>
    <name evidence="4" type="ORF">GMARGA_LOCUS1071</name>
</gene>
<evidence type="ECO:0000313" key="4">
    <source>
        <dbReference type="EMBL" id="CAG8477470.1"/>
    </source>
</evidence>
<sequence>MENFTSSLENNNLHFNPNINANEVKTSLIGKIAQILPANYSYMINKLHETIPLTTEENIKIDQIVTSFFVNVNSAEGAHTWLEDFQEKTKTTMRQTRGFILKGQRVIFREARHCIHSHIVKKKQGKNVEIKKLHSERLRDTGCLATIELRIEKRYLTRTHPLEVTLNFTHNHVPISAISLSFRSVNAQTEKEYLQLFQCGHMPSTARYEYEEKLHLLADNEENLAMILADRAVNPDFGYVTNLFKKFRISQLGAKNGINMFERLESEVENNLMQRIHEKIRQAGDICYVDASSSFDLLNTSLTLLYTSCAVGALPLGIILTSDESEDTLKSAFNLLKTILPTKAFYNRGPEIGPCIIITDDSNAERNALRHCWSNTKTLLCIFHILQAFWRWLWNANNHIHKDDRLSIIEHMKSMVYASTGAELVFSFENLQRQYFIKYPNLATYITRSWNRRQDWALFFRIGLPTHGNHTNNYVEKSFGLLKDIVFRRTQAYNIVQVFYFITNNLEHFYERRLLAISNQHPGRMHITKRFLIYKQEEINFEGIRRREDGITFNVPSASKTGVMYIVDPTIGICSCFAGISGAPCKHQAAIAIKFQEGTNNFIDMLTIDNRMDYFYIATGSIVRERSFYASLHRQIHTASKDNTFNQSKIQESTISLEFIPNSEVTIKDTDTNKEMDRIESLSSFFHEMESDVRQNTQLLPAFEKFQKEYNNAKNLSENKLVSFVYQRTNNSATIRSGKRIPVQVSSVQRRKGSTKKKALGQPLDKENEDPNEMPLRKKRRIARKPHNLAQNIVENRTN</sequence>
<dbReference type="Proteomes" id="UP000789901">
    <property type="component" value="Unassembled WGS sequence"/>
</dbReference>
<protein>
    <submittedName>
        <fullName evidence="4">14558_t:CDS:1</fullName>
    </submittedName>
</protein>
<feature type="region of interest" description="Disordered" evidence="2">
    <location>
        <begin position="744"/>
        <end position="786"/>
    </location>
</feature>
<reference evidence="4 5" key="1">
    <citation type="submission" date="2021-06" db="EMBL/GenBank/DDBJ databases">
        <authorList>
            <person name="Kallberg Y."/>
            <person name="Tangrot J."/>
            <person name="Rosling A."/>
        </authorList>
    </citation>
    <scope>NUCLEOTIDE SEQUENCE [LARGE SCALE GENOMIC DNA]</scope>
    <source>
        <strain evidence="4 5">120-4 pot B 10/14</strain>
    </source>
</reference>
<proteinExistence type="predicted"/>
<dbReference type="EMBL" id="CAJVQB010000244">
    <property type="protein sequence ID" value="CAG8477470.1"/>
    <property type="molecule type" value="Genomic_DNA"/>
</dbReference>
<dbReference type="PANTHER" id="PTHR35385:SF2">
    <property type="entry name" value="PROTEIN B, PUTATIVE-RELATED"/>
    <property type="match status" value="1"/>
</dbReference>
<evidence type="ECO:0000256" key="1">
    <source>
        <dbReference type="PROSITE-ProRule" id="PRU00325"/>
    </source>
</evidence>
<name>A0ABM8VYA6_GIGMA</name>
<evidence type="ECO:0000256" key="2">
    <source>
        <dbReference type="SAM" id="MobiDB-lite"/>
    </source>
</evidence>
<accession>A0ABM8VYA6</accession>
<evidence type="ECO:0000259" key="3">
    <source>
        <dbReference type="PROSITE" id="PS50966"/>
    </source>
</evidence>
<evidence type="ECO:0000313" key="5">
    <source>
        <dbReference type="Proteomes" id="UP000789901"/>
    </source>
</evidence>
<keyword evidence="1" id="KW-0479">Metal-binding</keyword>
<dbReference type="InterPro" id="IPR007527">
    <property type="entry name" value="Znf_SWIM"/>
</dbReference>
<dbReference type="PANTHER" id="PTHR35385">
    <property type="entry name" value="PROTEIN B, PUTATIVE-RELATED-RELATED"/>
    <property type="match status" value="1"/>
</dbReference>
<feature type="domain" description="SWIM-type" evidence="3">
    <location>
        <begin position="565"/>
        <end position="596"/>
    </location>
</feature>
<dbReference type="PROSITE" id="PS50966">
    <property type="entry name" value="ZF_SWIM"/>
    <property type="match status" value="1"/>
</dbReference>
<feature type="compositionally biased region" description="Basic residues" evidence="2">
    <location>
        <begin position="777"/>
        <end position="786"/>
    </location>
</feature>
<feature type="compositionally biased region" description="Basic residues" evidence="2">
    <location>
        <begin position="749"/>
        <end position="759"/>
    </location>
</feature>
<keyword evidence="1" id="KW-0862">Zinc</keyword>
<keyword evidence="1" id="KW-0863">Zinc-finger</keyword>